<dbReference type="AlphaFoldDB" id="G7E0H5"/>
<comment type="caution">
    <text evidence="2">The sequence shown here is derived from an EMBL/GenBank/DDBJ whole genome shotgun (WGS) entry which is preliminary data.</text>
</comment>
<reference evidence="2 3" key="2">
    <citation type="journal article" date="2012" name="Open Biol.">
        <title>Characteristics of nucleosomes and linker DNA regions on the genome of the basidiomycete Mixia osmundae revealed by mono- and dinucleosome mapping.</title>
        <authorList>
            <person name="Nishida H."/>
            <person name="Kondo S."/>
            <person name="Matsumoto T."/>
            <person name="Suzuki Y."/>
            <person name="Yoshikawa H."/>
            <person name="Taylor T.D."/>
            <person name="Sugiyama J."/>
        </authorList>
    </citation>
    <scope>NUCLEOTIDE SEQUENCE [LARGE SCALE GENOMIC DNA]</scope>
    <source>
        <strain evidence="3">CBS 9802 / IAM 14324 / JCM 22182 / KY 12970</strain>
    </source>
</reference>
<evidence type="ECO:0000256" key="1">
    <source>
        <dbReference type="SAM" id="MobiDB-lite"/>
    </source>
</evidence>
<dbReference type="PANTHER" id="PTHR28230">
    <property type="entry name" value="CHROMOSOME 1, WHOLE GENOME SHOTGUN SEQUENCE"/>
    <property type="match status" value="1"/>
</dbReference>
<dbReference type="GO" id="GO:0070096">
    <property type="term" value="P:mitochondrial outer membrane translocase complex assembly"/>
    <property type="evidence" value="ECO:0007669"/>
    <property type="project" value="InterPro"/>
</dbReference>
<gene>
    <name evidence="2" type="primary">Mo03001</name>
    <name evidence="2" type="ORF">E5Q_03001</name>
</gene>
<feature type="compositionally biased region" description="Low complexity" evidence="1">
    <location>
        <begin position="35"/>
        <end position="50"/>
    </location>
</feature>
<dbReference type="Pfam" id="PF19117">
    <property type="entry name" value="Mim2"/>
    <property type="match status" value="1"/>
</dbReference>
<organism evidence="2 3">
    <name type="scientific">Mixia osmundae (strain CBS 9802 / IAM 14324 / JCM 22182 / KY 12970)</name>
    <dbReference type="NCBI Taxonomy" id="764103"/>
    <lineage>
        <taxon>Eukaryota</taxon>
        <taxon>Fungi</taxon>
        <taxon>Dikarya</taxon>
        <taxon>Basidiomycota</taxon>
        <taxon>Pucciniomycotina</taxon>
        <taxon>Mixiomycetes</taxon>
        <taxon>Mixiales</taxon>
        <taxon>Mixiaceae</taxon>
        <taxon>Mixia</taxon>
    </lineage>
</organism>
<dbReference type="OrthoDB" id="5555533at2759"/>
<protein>
    <submittedName>
        <fullName evidence="2">Uncharacterized protein</fullName>
    </submittedName>
</protein>
<dbReference type="RefSeq" id="XP_014566929.1">
    <property type="nucleotide sequence ID" value="XM_014711443.1"/>
</dbReference>
<dbReference type="PANTHER" id="PTHR28230:SF1">
    <property type="entry name" value="MITOCHONDRIAL IMPORT PROTEIN 2"/>
    <property type="match status" value="1"/>
</dbReference>
<dbReference type="STRING" id="764103.G7E0H5"/>
<dbReference type="GO" id="GO:0045040">
    <property type="term" value="P:protein insertion into mitochondrial outer membrane"/>
    <property type="evidence" value="ECO:0007669"/>
    <property type="project" value="InterPro"/>
</dbReference>
<keyword evidence="3" id="KW-1185">Reference proteome</keyword>
<dbReference type="InterPro" id="IPR037652">
    <property type="entry name" value="Mim2"/>
</dbReference>
<dbReference type="InParanoid" id="G7E0H5"/>
<sequence length="163" mass="18536">MSLVGEDGYLNADRLRAYLATHQPASTVRHHRAQSDLSSSSSQSDSVTSSETRRWLQEDLEREEAKEELWRQAQLVINIVILPWYGKYRGRKFAYWAYDRYLHLGLGWSFFGLADGLGASPVTASSLVRPSEPRTIVGADSDCARLSDRDHPSCQDQWCRSTR</sequence>
<reference evidence="2 3" key="1">
    <citation type="journal article" date="2011" name="J. Gen. Appl. Microbiol.">
        <title>Draft genome sequencing of the enigmatic basidiomycete Mixia osmundae.</title>
        <authorList>
            <person name="Nishida H."/>
            <person name="Nagatsuka Y."/>
            <person name="Sugiyama J."/>
        </authorList>
    </citation>
    <scope>NUCLEOTIDE SEQUENCE [LARGE SCALE GENOMIC DNA]</scope>
    <source>
        <strain evidence="3">CBS 9802 / IAM 14324 / JCM 22182 / KY 12970</strain>
    </source>
</reference>
<accession>G7E0H5</accession>
<evidence type="ECO:0000313" key="2">
    <source>
        <dbReference type="EMBL" id="GAA96335.1"/>
    </source>
</evidence>
<evidence type="ECO:0000313" key="3">
    <source>
        <dbReference type="Proteomes" id="UP000009131"/>
    </source>
</evidence>
<dbReference type="Proteomes" id="UP000009131">
    <property type="component" value="Unassembled WGS sequence"/>
</dbReference>
<dbReference type="HOGENOM" id="CLU_1627493_0_0_1"/>
<dbReference type="EMBL" id="BABT02000078">
    <property type="protein sequence ID" value="GAA96335.1"/>
    <property type="molecule type" value="Genomic_DNA"/>
</dbReference>
<dbReference type="GO" id="GO:0005741">
    <property type="term" value="C:mitochondrial outer membrane"/>
    <property type="evidence" value="ECO:0007669"/>
    <property type="project" value="TreeGrafter"/>
</dbReference>
<feature type="region of interest" description="Disordered" evidence="1">
    <location>
        <begin position="26"/>
        <end position="52"/>
    </location>
</feature>
<proteinExistence type="predicted"/>
<name>G7E0H5_MIXOS</name>
<dbReference type="eggNOG" id="ENOG502RW1T">
    <property type="taxonomic scope" value="Eukaryota"/>
</dbReference>